<accession>A0A182FX16</accession>
<reference evidence="1" key="2">
    <citation type="submission" date="2022-08" db="UniProtKB">
        <authorList>
            <consortium name="EnsemblMetazoa"/>
        </authorList>
    </citation>
    <scope>IDENTIFICATION</scope>
    <source>
        <strain evidence="1">STECLA/ALBI9_A</strain>
    </source>
</reference>
<protein>
    <submittedName>
        <fullName evidence="1">Uncharacterized protein</fullName>
    </submittedName>
</protein>
<dbReference type="Proteomes" id="UP000069272">
    <property type="component" value="Chromosome 2L"/>
</dbReference>
<sequence>MLCLHSGSSVSHIRHLSRTNAVFVVVGRVADVAKSKF</sequence>
<keyword evidence="2" id="KW-1185">Reference proteome</keyword>
<organism evidence="1 2">
    <name type="scientific">Anopheles albimanus</name>
    <name type="common">New world malaria mosquito</name>
    <dbReference type="NCBI Taxonomy" id="7167"/>
    <lineage>
        <taxon>Eukaryota</taxon>
        <taxon>Metazoa</taxon>
        <taxon>Ecdysozoa</taxon>
        <taxon>Arthropoda</taxon>
        <taxon>Hexapoda</taxon>
        <taxon>Insecta</taxon>
        <taxon>Pterygota</taxon>
        <taxon>Neoptera</taxon>
        <taxon>Endopterygota</taxon>
        <taxon>Diptera</taxon>
        <taxon>Nematocera</taxon>
        <taxon>Culicoidea</taxon>
        <taxon>Culicidae</taxon>
        <taxon>Anophelinae</taxon>
        <taxon>Anopheles</taxon>
    </lineage>
</organism>
<dbReference type="VEuPathDB" id="VectorBase:AALB014199"/>
<name>A0A182FX16_ANOAL</name>
<dbReference type="AlphaFoldDB" id="A0A182FX16"/>
<evidence type="ECO:0000313" key="2">
    <source>
        <dbReference type="Proteomes" id="UP000069272"/>
    </source>
</evidence>
<proteinExistence type="predicted"/>
<evidence type="ECO:0000313" key="1">
    <source>
        <dbReference type="EnsemblMetazoa" id="AALB014199-PA"/>
    </source>
</evidence>
<dbReference type="EnsemblMetazoa" id="AALB014199-RA">
    <property type="protein sequence ID" value="AALB014199-PA"/>
    <property type="gene ID" value="AALB014199"/>
</dbReference>
<reference evidence="1 2" key="1">
    <citation type="journal article" date="2017" name="G3 (Bethesda)">
        <title>The Physical Genome Mapping of Anopheles albimanus Corrected Scaffold Misassemblies and Identified Interarm Rearrangements in Genus Anopheles.</title>
        <authorList>
            <person name="Artemov G.N."/>
            <person name="Peery A.N."/>
            <person name="Jiang X."/>
            <person name="Tu Z."/>
            <person name="Stegniy V.N."/>
            <person name="Sharakhova M.V."/>
            <person name="Sharakhov I.V."/>
        </authorList>
    </citation>
    <scope>NUCLEOTIDE SEQUENCE [LARGE SCALE GENOMIC DNA]</scope>
    <source>
        <strain evidence="1 2">ALBI9_A</strain>
    </source>
</reference>